<dbReference type="EMBL" id="JAPFQL010000011">
    <property type="protein sequence ID" value="MDC5696451.1"/>
    <property type="molecule type" value="Genomic_DNA"/>
</dbReference>
<evidence type="ECO:0000313" key="1">
    <source>
        <dbReference type="EMBL" id="MDC5696451.1"/>
    </source>
</evidence>
<keyword evidence="2" id="KW-1185">Reference proteome</keyword>
<accession>A0ABT5GFI4</accession>
<dbReference type="RefSeq" id="WP_272461027.1">
    <property type="nucleotide sequence ID" value="NZ_JAPFQL010000011.1"/>
</dbReference>
<proteinExistence type="predicted"/>
<reference evidence="1 2" key="1">
    <citation type="submission" date="2022-11" db="EMBL/GenBank/DDBJ databases">
        <title>Anaerobic phenanthrene biodegradation by a DNRA strain PheN6.</title>
        <authorList>
            <person name="Zhang Z."/>
        </authorList>
    </citation>
    <scope>NUCLEOTIDE SEQUENCE [LARGE SCALE GENOMIC DNA]</scope>
    <source>
        <strain evidence="1 2">PheN6</strain>
    </source>
</reference>
<gene>
    <name evidence="1" type="ORF">OO014_04215</name>
</gene>
<comment type="caution">
    <text evidence="1">The sequence shown here is derived from an EMBL/GenBank/DDBJ whole genome shotgun (WGS) entry which is preliminary data.</text>
</comment>
<organism evidence="1 2">
    <name type="scientific">Intrasporangium calvum</name>
    <dbReference type="NCBI Taxonomy" id="53358"/>
    <lineage>
        <taxon>Bacteria</taxon>
        <taxon>Bacillati</taxon>
        <taxon>Actinomycetota</taxon>
        <taxon>Actinomycetes</taxon>
        <taxon>Micrococcales</taxon>
        <taxon>Intrasporangiaceae</taxon>
        <taxon>Intrasporangium</taxon>
    </lineage>
</organism>
<evidence type="ECO:0008006" key="3">
    <source>
        <dbReference type="Google" id="ProtNLM"/>
    </source>
</evidence>
<dbReference type="Proteomes" id="UP001150259">
    <property type="component" value="Unassembled WGS sequence"/>
</dbReference>
<sequence length="68" mass="7460">MPKLSTPVIEVAWRHTGETGKIHYRARRPDGSSRHLVSRDGEALYEVLEAHLAAIGYTGPKSDTGEMG</sequence>
<evidence type="ECO:0000313" key="2">
    <source>
        <dbReference type="Proteomes" id="UP001150259"/>
    </source>
</evidence>
<protein>
    <recommendedName>
        <fullName evidence="3">DUF1508 domain-containing protein</fullName>
    </recommendedName>
</protein>
<name>A0ABT5GFI4_9MICO</name>